<dbReference type="GO" id="GO:0006355">
    <property type="term" value="P:regulation of DNA-templated transcription"/>
    <property type="evidence" value="ECO:0007669"/>
    <property type="project" value="InterPro"/>
</dbReference>
<dbReference type="Proteomes" id="UP000239785">
    <property type="component" value="Unassembled WGS sequence"/>
</dbReference>
<keyword evidence="9" id="KW-1185">Reference proteome</keyword>
<dbReference type="Gene3D" id="1.10.10.1250">
    <property type="entry name" value="RNA polymerase, subunit delta, N-terminal domain"/>
    <property type="match status" value="1"/>
</dbReference>
<dbReference type="InterPro" id="IPR038087">
    <property type="entry name" value="RNAP_delta_N_dom_sf"/>
</dbReference>
<comment type="similarity">
    <text evidence="1">Belongs to the RpoE family.</text>
</comment>
<dbReference type="GO" id="GO:0000428">
    <property type="term" value="C:DNA-directed RNA polymerase complex"/>
    <property type="evidence" value="ECO:0007669"/>
    <property type="project" value="UniProtKB-KW"/>
</dbReference>
<dbReference type="GO" id="GO:0006351">
    <property type="term" value="P:DNA-templated transcription"/>
    <property type="evidence" value="ECO:0007669"/>
    <property type="project" value="InterPro"/>
</dbReference>
<keyword evidence="2" id="KW-0240">DNA-directed RNA polymerase</keyword>
<evidence type="ECO:0000259" key="7">
    <source>
        <dbReference type="PROSITE" id="PS51913"/>
    </source>
</evidence>
<keyword evidence="5" id="KW-0804">Transcription</keyword>
<dbReference type="OrthoDB" id="401223at2"/>
<evidence type="ECO:0000313" key="8">
    <source>
        <dbReference type="EMBL" id="PPE06697.1"/>
    </source>
</evidence>
<proteinExistence type="inferred from homology"/>
<dbReference type="PROSITE" id="PS51913">
    <property type="entry name" value="HTH_HARE"/>
    <property type="match status" value="1"/>
</dbReference>
<name>A0A2S5RHD3_9MOLU</name>
<dbReference type="NCBIfam" id="TIGR04567">
    <property type="entry name" value="RNAP_delt_lowGC"/>
    <property type="match status" value="1"/>
</dbReference>
<dbReference type="GO" id="GO:0016779">
    <property type="term" value="F:nucleotidyltransferase activity"/>
    <property type="evidence" value="ECO:0007669"/>
    <property type="project" value="UniProtKB-KW"/>
</dbReference>
<keyword evidence="4" id="KW-0548">Nucleotidyltransferase</keyword>
<dbReference type="AlphaFoldDB" id="A0A2S5RHD3"/>
<evidence type="ECO:0000256" key="3">
    <source>
        <dbReference type="ARBA" id="ARBA00022679"/>
    </source>
</evidence>
<evidence type="ECO:0000256" key="1">
    <source>
        <dbReference type="ARBA" id="ARBA00009828"/>
    </source>
</evidence>
<evidence type="ECO:0000313" key="9">
    <source>
        <dbReference type="Proteomes" id="UP000239785"/>
    </source>
</evidence>
<keyword evidence="3" id="KW-0808">Transferase</keyword>
<sequence length="129" mass="15018">MTNKQNIDLAYDFLKKAKGPCKLLEVWEGIKTQVINNKSDENETIADLYSEMILDSRFALSKTQGWTVADGKKVENIKTELKITPKKPKDKSEEESIDDEDEDLEVYDELFVEEEEEETIQVFYNEDED</sequence>
<accession>A0A2S5RHD3</accession>
<evidence type="ECO:0000256" key="2">
    <source>
        <dbReference type="ARBA" id="ARBA00022478"/>
    </source>
</evidence>
<reference evidence="8 9" key="1">
    <citation type="submission" date="2017-11" db="EMBL/GenBank/DDBJ databases">
        <title>Genome sequence of Mesoplasma corruscae ELCA-2 (ATCC 49579).</title>
        <authorList>
            <person name="Lo W.-S."/>
            <person name="Kuo C.-H."/>
        </authorList>
    </citation>
    <scope>NUCLEOTIDE SEQUENCE [LARGE SCALE GENOMIC DNA]</scope>
    <source>
        <strain evidence="8 9">ELCA-2</strain>
    </source>
</reference>
<evidence type="ECO:0000256" key="5">
    <source>
        <dbReference type="ARBA" id="ARBA00023163"/>
    </source>
</evidence>
<dbReference type="EMBL" id="PHNF01000001">
    <property type="protein sequence ID" value="PPE06697.1"/>
    <property type="molecule type" value="Genomic_DNA"/>
</dbReference>
<gene>
    <name evidence="8" type="primary">rpoE</name>
    <name evidence="8" type="ORF">MCORR_v1c03280</name>
</gene>
<dbReference type="InterPro" id="IPR029757">
    <property type="entry name" value="RpoE"/>
</dbReference>
<dbReference type="InterPro" id="IPR007759">
    <property type="entry name" value="Asxl_HARE-HTH"/>
</dbReference>
<organism evidence="8 9">
    <name type="scientific">Mesoplasma corruscae</name>
    <dbReference type="NCBI Taxonomy" id="216874"/>
    <lineage>
        <taxon>Bacteria</taxon>
        <taxon>Bacillati</taxon>
        <taxon>Mycoplasmatota</taxon>
        <taxon>Mollicutes</taxon>
        <taxon>Entomoplasmatales</taxon>
        <taxon>Entomoplasmataceae</taxon>
        <taxon>Mesoplasma</taxon>
    </lineage>
</organism>
<comment type="caution">
    <text evidence="8">The sequence shown here is derived from an EMBL/GenBank/DDBJ whole genome shotgun (WGS) entry which is preliminary data.</text>
</comment>
<feature type="domain" description="HTH HARE-type" evidence="7">
    <location>
        <begin position="4"/>
        <end position="71"/>
    </location>
</feature>
<protein>
    <recommendedName>
        <fullName evidence="6">RNAP delta factor</fullName>
    </recommendedName>
</protein>
<evidence type="ECO:0000256" key="4">
    <source>
        <dbReference type="ARBA" id="ARBA00022695"/>
    </source>
</evidence>
<evidence type="ECO:0000256" key="6">
    <source>
        <dbReference type="ARBA" id="ARBA00031937"/>
    </source>
</evidence>
<dbReference type="RefSeq" id="WP_104207866.1">
    <property type="nucleotide sequence ID" value="NZ_PHNF01000001.1"/>
</dbReference>